<evidence type="ECO:0000256" key="5">
    <source>
        <dbReference type="ARBA" id="ARBA00023277"/>
    </source>
</evidence>
<dbReference type="PROSITE" id="PS01095">
    <property type="entry name" value="GH18_1"/>
    <property type="match status" value="1"/>
</dbReference>
<dbReference type="SUPFAM" id="SSF57016">
    <property type="entry name" value="Plant lectins/antimicrobial peptides"/>
    <property type="match status" value="1"/>
</dbReference>
<comment type="caution">
    <text evidence="8">Lacks conserved residue(s) required for the propagation of feature annotation.</text>
</comment>
<dbReference type="InterPro" id="IPR036861">
    <property type="entry name" value="Endochitinase-like_sf"/>
</dbReference>
<dbReference type="PROSITE" id="PS50941">
    <property type="entry name" value="CHIT_BIND_I_2"/>
    <property type="match status" value="1"/>
</dbReference>
<reference evidence="13" key="1">
    <citation type="submission" date="2022-07" db="EMBL/GenBank/DDBJ databases">
        <title>Phylogenomic reconstructions and comparative analyses of Kickxellomycotina fungi.</title>
        <authorList>
            <person name="Reynolds N.K."/>
            <person name="Stajich J.E."/>
            <person name="Barry K."/>
            <person name="Grigoriev I.V."/>
            <person name="Crous P."/>
            <person name="Smith M.E."/>
        </authorList>
    </citation>
    <scope>NUCLEOTIDE SEQUENCE</scope>
    <source>
        <strain evidence="13">NRRL 1566</strain>
    </source>
</reference>
<accession>A0A9W8M0S1</accession>
<proteinExistence type="predicted"/>
<evidence type="ECO:0000259" key="12">
    <source>
        <dbReference type="PROSITE" id="PS51910"/>
    </source>
</evidence>
<feature type="domain" description="GH18" evidence="12">
    <location>
        <begin position="479"/>
        <end position="828"/>
    </location>
</feature>
<dbReference type="Pfam" id="PF00704">
    <property type="entry name" value="Glyco_hydro_18"/>
    <property type="match status" value="1"/>
</dbReference>
<keyword evidence="6 9" id="KW-0326">Glycosidase</keyword>
<evidence type="ECO:0000256" key="8">
    <source>
        <dbReference type="PROSITE-ProRule" id="PRU00261"/>
    </source>
</evidence>
<evidence type="ECO:0000313" key="14">
    <source>
        <dbReference type="Proteomes" id="UP001139887"/>
    </source>
</evidence>
<dbReference type="CDD" id="cd00118">
    <property type="entry name" value="LysM"/>
    <property type="match status" value="1"/>
</dbReference>
<dbReference type="PROSITE" id="PS51910">
    <property type="entry name" value="GH18_2"/>
    <property type="match status" value="1"/>
</dbReference>
<dbReference type="GO" id="GO:0008843">
    <property type="term" value="F:endochitinase activity"/>
    <property type="evidence" value="ECO:0007669"/>
    <property type="project" value="UniProtKB-EC"/>
</dbReference>
<evidence type="ECO:0008006" key="15">
    <source>
        <dbReference type="Google" id="ProtNLM"/>
    </source>
</evidence>
<feature type="disulfide bond" evidence="8">
    <location>
        <begin position="433"/>
        <end position="447"/>
    </location>
</feature>
<dbReference type="PANTHER" id="PTHR47700">
    <property type="entry name" value="V CHITINASE, PUTATIVE (AFU_ORTHOLOGUE AFUA_6G13720)-RELATED"/>
    <property type="match status" value="1"/>
</dbReference>
<dbReference type="InterPro" id="IPR018392">
    <property type="entry name" value="LysM"/>
</dbReference>
<gene>
    <name evidence="13" type="ORF">IWW36_002308</name>
</gene>
<dbReference type="InterPro" id="IPR029070">
    <property type="entry name" value="Chitinase_insertion_sf"/>
</dbReference>
<sequence length="1558" mass="175413">MPAEEFMEKIIMWYIIKSYGWIIDKYGEFDYVIKYHYNYVNIKLKGDVVMKIYDLKNPIHGNINRKHNSGFNNQVLCVSELTKRGIDISHRIVDYQEDQDLKWIVFEFIPGTPLSEVQETPEITDQVREKGWWGTTLSSNSVRDASLVGLNTIYDFYAKHCQEVTGFYINGNIIGASFVGQMVQNHAFAELVVKKVMEDVKTNGIKSSVILERCDVGDPAKTFGLILDTVGNLNGLRVSVKSWSQGYCERVQYTQNVPDSTMWFVSWPGKGGNASPDPNVGACRYVITPPNISGGFGKLCGGGVTDDAVTLYNPSVDLNNALPGQPVCCSVGDLPDLRPKPNSDGSCYVHEVVSGDSCSSIMAKYYPLSSDDLDRFNKNTYGWYGCNANHLWVGDKVCVSSGTPPRPNPNPEAECGPLAPGDKYLSECPLKACCSSDGFCGLDQDHCATKDSPTGAPGTHGCESNCDLVYVQGDPPAEFKKIGYYESWSVEWPCMNGSFPSIDWSPYSHIHFSFADIDDNLQVSMSGTAASEFENFLWLFKKKVVSFGGWGISTDVSTYTHLRNAMLPSNVDTTVANLVKFAEDNGLDGLDIDWEYPGAPDIPGIPPGLASDGPNYLEFLKKLRAALPSDKSLSIAAPASYWYLKSFPIAEMAQYLDYIVYMTYDLHGQWDYGNKWTGPYLKSHVNLTETKDTLALITHAGVPSNKILLGLGAYGRSFQQVDPSCSGPSCKFTGPASGATPGTCTNTAGYISLTEINDIVSSGSVRQQYYDEVADCDILLYGSDQWVAWTTEVTMEGRTSWAQSINLGGTVVWAADLLQDLEPEDPEISEAEFSFDSGACDFEIRLINDIDVALATRDDEDFWSYLSCKGITPPSAFCRSHATARSMSSMLSESLQEYDYLVSNDYQTIFTDYFQPQIYDKAIMAYNLLMLNITSPPSEVRYEVPDFGLFDVGEPQVSLIVTYNTTSTSLAPDSISKRENYFDFLGFNKYLGYASYEGSSTLGDVSFSGVYLKDQDSLLKDLSESTGINITIDLFRFGYYEVNGDLVFGSFCSDGCVLSFDNYPILDKDLLIPNPMESIKSNLTEIVDFSDNLRKATTSWEDYPENIVVGAKYPFISIVSGLESMFNAYNSGVLTMFNFEYFIQGIFPADLELGEEDYKIVEYSTIKYPEALEYFIKAKVYSGGGFAEDLARIVHQHKPPLNSEHELVITIPIDCLPVPPKHIVESLSGSWDFFKTAWAILGDYDIPNLNIYRDHRELAYRNNKPWEHLKINAYQDNGDAMIRLGEREVLDDPRLERVFEMFWDDRYECPPEVLRSDSFVDWNRSLHNIRTPRPSMDLSSEFMPKVPIHRTYNVPERPWQKIFYRTPDQEYLTPEIREWLEIGDEPYPRTDVLDKEVLGGALSKNHDDINTLLKRAFSEEPESLSLLEKNVLLIIAVMYDDVLSQDQISKIQEKYGDSQEFWTEKVLEDRDDIQESSEDFNVYSVNSVLKDDDTMSFMVSEHYAREYGMRLHKDFPVKPDFFIKDLEKFGCLAEEEDSVIAKIWNYHNDKLAAIFTKK</sequence>
<feature type="domain" description="LysM" evidence="11">
    <location>
        <begin position="348"/>
        <end position="399"/>
    </location>
</feature>
<dbReference type="Gene3D" id="3.30.60.10">
    <property type="entry name" value="Endochitinase-like"/>
    <property type="match status" value="1"/>
</dbReference>
<evidence type="ECO:0000313" key="13">
    <source>
        <dbReference type="EMBL" id="KAJ2849889.1"/>
    </source>
</evidence>
<keyword evidence="8" id="KW-1015">Disulfide bond</keyword>
<evidence type="ECO:0000256" key="7">
    <source>
        <dbReference type="ARBA" id="ARBA00023326"/>
    </source>
</evidence>
<dbReference type="Gene3D" id="3.10.50.10">
    <property type="match status" value="1"/>
</dbReference>
<dbReference type="Gene3D" id="3.20.20.80">
    <property type="entry name" value="Glycosidases"/>
    <property type="match status" value="1"/>
</dbReference>
<dbReference type="GO" id="GO:0000272">
    <property type="term" value="P:polysaccharide catabolic process"/>
    <property type="evidence" value="ECO:0007669"/>
    <property type="project" value="UniProtKB-KW"/>
</dbReference>
<dbReference type="InterPro" id="IPR001579">
    <property type="entry name" value="Glyco_hydro_18_chit_AS"/>
</dbReference>
<dbReference type="OrthoDB" id="73875at2759"/>
<dbReference type="CDD" id="cd00035">
    <property type="entry name" value="ChtBD1"/>
    <property type="match status" value="1"/>
</dbReference>
<evidence type="ECO:0000256" key="3">
    <source>
        <dbReference type="ARBA" id="ARBA00022801"/>
    </source>
</evidence>
<evidence type="ECO:0000256" key="2">
    <source>
        <dbReference type="ARBA" id="ARBA00022669"/>
    </source>
</evidence>
<dbReference type="InterPro" id="IPR001002">
    <property type="entry name" value="Chitin-bd_1"/>
</dbReference>
<dbReference type="InterPro" id="IPR036779">
    <property type="entry name" value="LysM_dom_sf"/>
</dbReference>
<keyword evidence="7" id="KW-0624">Polysaccharide degradation</keyword>
<dbReference type="SUPFAM" id="SSF54556">
    <property type="entry name" value="Chitinase insertion domain"/>
    <property type="match status" value="1"/>
</dbReference>
<comment type="caution">
    <text evidence="13">The sequence shown here is derived from an EMBL/GenBank/DDBJ whole genome shotgun (WGS) entry which is preliminary data.</text>
</comment>
<keyword evidence="4" id="KW-0146">Chitin degradation</keyword>
<dbReference type="Proteomes" id="UP001139887">
    <property type="component" value="Unassembled WGS sequence"/>
</dbReference>
<dbReference type="GO" id="GO:0008061">
    <property type="term" value="F:chitin binding"/>
    <property type="evidence" value="ECO:0007669"/>
    <property type="project" value="UniProtKB-UniRule"/>
</dbReference>
<dbReference type="Gene3D" id="3.10.350.10">
    <property type="entry name" value="LysM domain"/>
    <property type="match status" value="1"/>
</dbReference>
<evidence type="ECO:0000259" key="10">
    <source>
        <dbReference type="PROSITE" id="PS50941"/>
    </source>
</evidence>
<dbReference type="InterPro" id="IPR053214">
    <property type="entry name" value="LysM12-like"/>
</dbReference>
<dbReference type="SUPFAM" id="SSF51445">
    <property type="entry name" value="(Trans)glycosidases"/>
    <property type="match status" value="1"/>
</dbReference>
<keyword evidence="5" id="KW-0119">Carbohydrate metabolism</keyword>
<evidence type="ECO:0000256" key="9">
    <source>
        <dbReference type="RuleBase" id="RU000489"/>
    </source>
</evidence>
<dbReference type="EMBL" id="JANBUW010000053">
    <property type="protein sequence ID" value="KAJ2849889.1"/>
    <property type="molecule type" value="Genomic_DNA"/>
</dbReference>
<dbReference type="CDD" id="cd02878">
    <property type="entry name" value="GH18_zymocin_alpha"/>
    <property type="match status" value="1"/>
</dbReference>
<keyword evidence="2 8" id="KW-0147">Chitin-binding</keyword>
<dbReference type="SMART" id="SM00636">
    <property type="entry name" value="Glyco_18"/>
    <property type="match status" value="1"/>
</dbReference>
<evidence type="ECO:0000256" key="6">
    <source>
        <dbReference type="ARBA" id="ARBA00023295"/>
    </source>
</evidence>
<dbReference type="PANTHER" id="PTHR47700:SF2">
    <property type="entry name" value="CHITINASE"/>
    <property type="match status" value="1"/>
</dbReference>
<dbReference type="InterPro" id="IPR011583">
    <property type="entry name" value="Chitinase_II/V-like_cat"/>
</dbReference>
<dbReference type="InterPro" id="IPR001223">
    <property type="entry name" value="Glyco_hydro18_cat"/>
</dbReference>
<dbReference type="InterPro" id="IPR017853">
    <property type="entry name" value="GH"/>
</dbReference>
<dbReference type="PROSITE" id="PS51782">
    <property type="entry name" value="LYSM"/>
    <property type="match status" value="1"/>
</dbReference>
<feature type="domain" description="Chitin-binding type-1" evidence="10">
    <location>
        <begin position="412"/>
        <end position="468"/>
    </location>
</feature>
<feature type="disulfide bond" evidence="8">
    <location>
        <begin position="462"/>
        <end position="466"/>
    </location>
</feature>
<keyword evidence="3 9" id="KW-0378">Hydrolase</keyword>
<feature type="disulfide bond" evidence="8">
    <location>
        <begin position="428"/>
        <end position="440"/>
    </location>
</feature>
<keyword evidence="14" id="KW-1185">Reference proteome</keyword>
<dbReference type="SMART" id="SM00257">
    <property type="entry name" value="LysM"/>
    <property type="match status" value="1"/>
</dbReference>
<name>A0A9W8M0S1_9FUNG</name>
<dbReference type="GO" id="GO:0006032">
    <property type="term" value="P:chitin catabolic process"/>
    <property type="evidence" value="ECO:0007669"/>
    <property type="project" value="UniProtKB-KW"/>
</dbReference>
<comment type="catalytic activity">
    <reaction evidence="1">
        <text>Random endo-hydrolysis of N-acetyl-beta-D-glucosaminide (1-&gt;4)-beta-linkages in chitin and chitodextrins.</text>
        <dbReference type="EC" id="3.2.1.14"/>
    </reaction>
</comment>
<organism evidence="13 14">
    <name type="scientific">Coemansia brasiliensis</name>
    <dbReference type="NCBI Taxonomy" id="2650707"/>
    <lineage>
        <taxon>Eukaryota</taxon>
        <taxon>Fungi</taxon>
        <taxon>Fungi incertae sedis</taxon>
        <taxon>Zoopagomycota</taxon>
        <taxon>Kickxellomycotina</taxon>
        <taxon>Kickxellomycetes</taxon>
        <taxon>Kickxellales</taxon>
        <taxon>Kickxellaceae</taxon>
        <taxon>Coemansia</taxon>
    </lineage>
</organism>
<evidence type="ECO:0000259" key="11">
    <source>
        <dbReference type="PROSITE" id="PS51782"/>
    </source>
</evidence>
<protein>
    <recommendedName>
        <fullName evidence="15">Chitinase</fullName>
    </recommendedName>
</protein>
<evidence type="ECO:0000256" key="4">
    <source>
        <dbReference type="ARBA" id="ARBA00023024"/>
    </source>
</evidence>
<evidence type="ECO:0000256" key="1">
    <source>
        <dbReference type="ARBA" id="ARBA00000822"/>
    </source>
</evidence>